<dbReference type="InterPro" id="IPR005467">
    <property type="entry name" value="His_kinase_dom"/>
</dbReference>
<sequence length="653" mass="72630">MPTNQSETADTNSLQGQPDHTEVAKAILAVLENSNDLVYQLSFDPPISLDDPIDDQVAAIAERARFTYANEAIAKAYGFESPEELLGRKQIELMPLENPSTLPTFRKAVEAKFKLPNLESIEQGPNGKLVVFDNCFVGIIQSRLVYSMVGIAHDVTSYHHNQSKEKLRLAALDATSEACIIVDAQQPDLPVIYVNDSYLKMTGYSSEEVIGKNPRIMQGSGTDPDTVAQIRDAIKSHRKLKTEILNYRKDGTPFWNALSISPVQDDNGTTSHYVGIMTDATAQKSVQRALQQKAKILEASHDCIISTDTHWRINSWNAQAEEVYGFKEEEATGANIEIIFPREELQMIKVSLARKAAPQDSFHCSIPNRRKSGEDLYVDARINRETDPHGKPLGYIICTRDITERIKSESSINTLKSELAHIARISIFNELSSSLAHELNQPLAANMGNAQAALRMLEFDNPDLDEIKEILTDIVSDNRRAGAIVSRLRSMMKKNVSEQENFSLNDLIHDTLTLLRSDLIIKQTHLQLDLQNEIPNVFGDRIQIQQTIINLVKNATEAILQASEADALIRISTRVQDDNIVCEVADSGPGIPEEKLEQIFAPFFTTKEDGMGMGLRICRSIIEDHGGTITATSNPRSGSTFTFTLPIDRTTKS</sequence>
<dbReference type="EC" id="2.7.13.3" evidence="2"/>
<keyword evidence="6" id="KW-0418">Kinase</keyword>
<dbReference type="SUPFAM" id="SSF55874">
    <property type="entry name" value="ATPase domain of HSP90 chaperone/DNA topoisomerase II/histidine kinase"/>
    <property type="match status" value="1"/>
</dbReference>
<dbReference type="Pfam" id="PF13426">
    <property type="entry name" value="PAS_9"/>
    <property type="match status" value="2"/>
</dbReference>
<dbReference type="FunFam" id="3.30.565.10:FF:000042">
    <property type="entry name" value="Two-component sensor histidine kinase KdpD"/>
    <property type="match status" value="1"/>
</dbReference>
<evidence type="ECO:0000256" key="3">
    <source>
        <dbReference type="ARBA" id="ARBA00022553"/>
    </source>
</evidence>
<dbReference type="InterPro" id="IPR004358">
    <property type="entry name" value="Sig_transdc_His_kin-like_C"/>
</dbReference>
<keyword evidence="8" id="KW-0902">Two-component regulatory system</keyword>
<name>A0A934RWR6_9BACT</name>
<dbReference type="Pfam" id="PF00512">
    <property type="entry name" value="HisKA"/>
    <property type="match status" value="1"/>
</dbReference>
<dbReference type="CDD" id="cd00082">
    <property type="entry name" value="HisKA"/>
    <property type="match status" value="1"/>
</dbReference>
<dbReference type="NCBIfam" id="TIGR00229">
    <property type="entry name" value="sensory_box"/>
    <property type="match status" value="2"/>
</dbReference>
<dbReference type="Gene3D" id="1.10.287.130">
    <property type="match status" value="1"/>
</dbReference>
<dbReference type="SMART" id="SM00388">
    <property type="entry name" value="HisKA"/>
    <property type="match status" value="1"/>
</dbReference>
<comment type="catalytic activity">
    <reaction evidence="1">
        <text>ATP + protein L-histidine = ADP + protein N-phospho-L-histidine.</text>
        <dbReference type="EC" id="2.7.13.3"/>
    </reaction>
</comment>
<dbReference type="Pfam" id="PF08448">
    <property type="entry name" value="PAS_4"/>
    <property type="match status" value="1"/>
</dbReference>
<dbReference type="PROSITE" id="PS50109">
    <property type="entry name" value="HIS_KIN"/>
    <property type="match status" value="1"/>
</dbReference>
<dbReference type="InterPro" id="IPR000700">
    <property type="entry name" value="PAS-assoc_C"/>
</dbReference>
<keyword evidence="4" id="KW-0808">Transferase</keyword>
<reference evidence="12" key="1">
    <citation type="submission" date="2021-01" db="EMBL/GenBank/DDBJ databases">
        <title>Modified the classification status of verrucomicrobia.</title>
        <authorList>
            <person name="Feng X."/>
        </authorList>
    </citation>
    <scope>NUCLEOTIDE SEQUENCE</scope>
    <source>
        <strain evidence="12">KCTC 13126</strain>
    </source>
</reference>
<dbReference type="RefSeq" id="WP_200356144.1">
    <property type="nucleotide sequence ID" value="NZ_JAENIL010000024.1"/>
</dbReference>
<dbReference type="InterPro" id="IPR035965">
    <property type="entry name" value="PAS-like_dom_sf"/>
</dbReference>
<dbReference type="SMART" id="SM00086">
    <property type="entry name" value="PAC"/>
    <property type="match status" value="2"/>
</dbReference>
<comment type="caution">
    <text evidence="12">The sequence shown here is derived from an EMBL/GenBank/DDBJ whole genome shotgun (WGS) entry which is preliminary data.</text>
</comment>
<dbReference type="CDD" id="cd00130">
    <property type="entry name" value="PAS"/>
    <property type="match status" value="3"/>
</dbReference>
<dbReference type="Gene3D" id="3.30.450.20">
    <property type="entry name" value="PAS domain"/>
    <property type="match status" value="3"/>
</dbReference>
<organism evidence="12 13">
    <name type="scientific">Pelagicoccus mobilis</name>
    <dbReference type="NCBI Taxonomy" id="415221"/>
    <lineage>
        <taxon>Bacteria</taxon>
        <taxon>Pseudomonadati</taxon>
        <taxon>Verrucomicrobiota</taxon>
        <taxon>Opitutia</taxon>
        <taxon>Puniceicoccales</taxon>
        <taxon>Pelagicoccaceae</taxon>
        <taxon>Pelagicoccus</taxon>
    </lineage>
</organism>
<dbReference type="PROSITE" id="PS50112">
    <property type="entry name" value="PAS"/>
    <property type="match status" value="2"/>
</dbReference>
<dbReference type="InterPro" id="IPR003661">
    <property type="entry name" value="HisK_dim/P_dom"/>
</dbReference>
<accession>A0A934RWR6</accession>
<keyword evidence="5" id="KW-0547">Nucleotide-binding</keyword>
<keyword evidence="3" id="KW-0597">Phosphoprotein</keyword>
<proteinExistence type="predicted"/>
<dbReference type="SMART" id="SM00091">
    <property type="entry name" value="PAS"/>
    <property type="match status" value="3"/>
</dbReference>
<feature type="domain" description="PAC" evidence="11">
    <location>
        <begin position="360"/>
        <end position="414"/>
    </location>
</feature>
<evidence type="ECO:0000256" key="2">
    <source>
        <dbReference type="ARBA" id="ARBA00012438"/>
    </source>
</evidence>
<dbReference type="InterPro" id="IPR013656">
    <property type="entry name" value="PAS_4"/>
</dbReference>
<dbReference type="InterPro" id="IPR036097">
    <property type="entry name" value="HisK_dim/P_sf"/>
</dbReference>
<dbReference type="Pfam" id="PF02518">
    <property type="entry name" value="HATPase_c"/>
    <property type="match status" value="1"/>
</dbReference>
<dbReference type="Gene3D" id="3.30.565.10">
    <property type="entry name" value="Histidine kinase-like ATPase, C-terminal domain"/>
    <property type="match status" value="1"/>
</dbReference>
<dbReference type="Proteomes" id="UP000617628">
    <property type="component" value="Unassembled WGS sequence"/>
</dbReference>
<dbReference type="GO" id="GO:0042802">
    <property type="term" value="F:identical protein binding"/>
    <property type="evidence" value="ECO:0007669"/>
    <property type="project" value="UniProtKB-ARBA"/>
</dbReference>
<feature type="domain" description="Histidine kinase" evidence="9">
    <location>
        <begin position="434"/>
        <end position="649"/>
    </location>
</feature>
<evidence type="ECO:0000256" key="4">
    <source>
        <dbReference type="ARBA" id="ARBA00022679"/>
    </source>
</evidence>
<feature type="domain" description="PAS" evidence="10">
    <location>
        <begin position="164"/>
        <end position="243"/>
    </location>
</feature>
<dbReference type="PROSITE" id="PS50113">
    <property type="entry name" value="PAC"/>
    <property type="match status" value="2"/>
</dbReference>
<dbReference type="SMART" id="SM00387">
    <property type="entry name" value="HATPase_c"/>
    <property type="match status" value="1"/>
</dbReference>
<dbReference type="SUPFAM" id="SSF55785">
    <property type="entry name" value="PYP-like sensor domain (PAS domain)"/>
    <property type="match status" value="3"/>
</dbReference>
<dbReference type="InterPro" id="IPR036890">
    <property type="entry name" value="HATPase_C_sf"/>
</dbReference>
<evidence type="ECO:0000259" key="10">
    <source>
        <dbReference type="PROSITE" id="PS50112"/>
    </source>
</evidence>
<evidence type="ECO:0000256" key="8">
    <source>
        <dbReference type="ARBA" id="ARBA00023012"/>
    </source>
</evidence>
<dbReference type="SUPFAM" id="SSF47384">
    <property type="entry name" value="Homodimeric domain of signal transducing histidine kinase"/>
    <property type="match status" value="1"/>
</dbReference>
<evidence type="ECO:0000259" key="11">
    <source>
        <dbReference type="PROSITE" id="PS50113"/>
    </source>
</evidence>
<evidence type="ECO:0000256" key="5">
    <source>
        <dbReference type="ARBA" id="ARBA00022741"/>
    </source>
</evidence>
<dbReference type="PRINTS" id="PR00344">
    <property type="entry name" value="BCTRLSENSOR"/>
</dbReference>
<keyword evidence="13" id="KW-1185">Reference proteome</keyword>
<evidence type="ECO:0000313" key="13">
    <source>
        <dbReference type="Proteomes" id="UP000617628"/>
    </source>
</evidence>
<dbReference type="InterPro" id="IPR003594">
    <property type="entry name" value="HATPase_dom"/>
</dbReference>
<evidence type="ECO:0000313" key="12">
    <source>
        <dbReference type="EMBL" id="MBK1877931.1"/>
    </source>
</evidence>
<protein>
    <recommendedName>
        <fullName evidence="2">histidine kinase</fullName>
        <ecNumber evidence="2">2.7.13.3</ecNumber>
    </recommendedName>
</protein>
<keyword evidence="7" id="KW-0067">ATP-binding</keyword>
<evidence type="ECO:0000256" key="7">
    <source>
        <dbReference type="ARBA" id="ARBA00022840"/>
    </source>
</evidence>
<dbReference type="EMBL" id="JAENIL010000024">
    <property type="protein sequence ID" value="MBK1877931.1"/>
    <property type="molecule type" value="Genomic_DNA"/>
</dbReference>
<dbReference type="InterPro" id="IPR000014">
    <property type="entry name" value="PAS"/>
</dbReference>
<dbReference type="GO" id="GO:0005524">
    <property type="term" value="F:ATP binding"/>
    <property type="evidence" value="ECO:0007669"/>
    <property type="project" value="UniProtKB-KW"/>
</dbReference>
<dbReference type="AlphaFoldDB" id="A0A934RWR6"/>
<evidence type="ECO:0000256" key="6">
    <source>
        <dbReference type="ARBA" id="ARBA00022777"/>
    </source>
</evidence>
<dbReference type="GO" id="GO:0000155">
    <property type="term" value="F:phosphorelay sensor kinase activity"/>
    <property type="evidence" value="ECO:0007669"/>
    <property type="project" value="InterPro"/>
</dbReference>
<feature type="domain" description="PAS" evidence="10">
    <location>
        <begin position="289"/>
        <end position="360"/>
    </location>
</feature>
<dbReference type="PANTHER" id="PTHR43065">
    <property type="entry name" value="SENSOR HISTIDINE KINASE"/>
    <property type="match status" value="1"/>
</dbReference>
<feature type="domain" description="PAC" evidence="11">
    <location>
        <begin position="238"/>
        <end position="292"/>
    </location>
</feature>
<dbReference type="PANTHER" id="PTHR43065:SF10">
    <property type="entry name" value="PEROXIDE STRESS-ACTIVATED HISTIDINE KINASE MAK3"/>
    <property type="match status" value="1"/>
</dbReference>
<gene>
    <name evidence="12" type="ORF">JIN87_13725</name>
</gene>
<evidence type="ECO:0000256" key="1">
    <source>
        <dbReference type="ARBA" id="ARBA00000085"/>
    </source>
</evidence>
<dbReference type="InterPro" id="IPR001610">
    <property type="entry name" value="PAC"/>
</dbReference>
<evidence type="ECO:0000259" key="9">
    <source>
        <dbReference type="PROSITE" id="PS50109"/>
    </source>
</evidence>